<dbReference type="RefSeq" id="WP_020824083.1">
    <property type="nucleotide sequence ID" value="NZ_CP017484.1"/>
</dbReference>
<evidence type="ECO:0000256" key="3">
    <source>
        <dbReference type="ARBA" id="ARBA00022692"/>
    </source>
</evidence>
<name>A0A378N9H7_MANHA</name>
<evidence type="ECO:0000256" key="2">
    <source>
        <dbReference type="ARBA" id="ARBA00022475"/>
    </source>
</evidence>
<dbReference type="GO" id="GO:0005886">
    <property type="term" value="C:plasma membrane"/>
    <property type="evidence" value="ECO:0007669"/>
    <property type="project" value="UniProtKB-SubCell"/>
</dbReference>
<evidence type="ECO:0000256" key="6">
    <source>
        <dbReference type="SAM" id="Phobius"/>
    </source>
</evidence>
<proteinExistence type="predicted"/>
<dbReference type="Gene3D" id="3.60.15.10">
    <property type="entry name" value="Ribonuclease Z/Hydroxyacylglutathione hydrolase-like"/>
    <property type="match status" value="1"/>
</dbReference>
<dbReference type="Pfam" id="PF00753">
    <property type="entry name" value="Lactamase_B"/>
    <property type="match status" value="1"/>
</dbReference>
<dbReference type="Pfam" id="PF03772">
    <property type="entry name" value="Competence"/>
    <property type="match status" value="1"/>
</dbReference>
<reference evidence="8 9" key="1">
    <citation type="submission" date="2018-06" db="EMBL/GenBank/DDBJ databases">
        <authorList>
            <consortium name="Pathogen Informatics"/>
            <person name="Doyle S."/>
        </authorList>
    </citation>
    <scope>NUCLEOTIDE SEQUENCE [LARGE SCALE GENOMIC DNA]</scope>
    <source>
        <strain evidence="8 9">NCTC9380</strain>
    </source>
</reference>
<evidence type="ECO:0000256" key="4">
    <source>
        <dbReference type="ARBA" id="ARBA00022989"/>
    </source>
</evidence>
<keyword evidence="5 6" id="KW-0472">Membrane</keyword>
<dbReference type="PANTHER" id="PTHR30619:SF1">
    <property type="entry name" value="RECOMBINATION PROTEIN 2"/>
    <property type="match status" value="1"/>
</dbReference>
<dbReference type="InterPro" id="IPR035681">
    <property type="entry name" value="ComA-like_MBL"/>
</dbReference>
<dbReference type="EMBL" id="UGPL01000006">
    <property type="protein sequence ID" value="STY65050.1"/>
    <property type="molecule type" value="Genomic_DNA"/>
</dbReference>
<dbReference type="Proteomes" id="UP000254031">
    <property type="component" value="Unassembled WGS sequence"/>
</dbReference>
<feature type="transmembrane region" description="Helical" evidence="6">
    <location>
        <begin position="331"/>
        <end position="347"/>
    </location>
</feature>
<evidence type="ECO:0000256" key="5">
    <source>
        <dbReference type="ARBA" id="ARBA00023136"/>
    </source>
</evidence>
<dbReference type="InterPro" id="IPR004477">
    <property type="entry name" value="ComEC_N"/>
</dbReference>
<dbReference type="CDD" id="cd07731">
    <property type="entry name" value="ComA-like_MBL-fold"/>
    <property type="match status" value="1"/>
</dbReference>
<dbReference type="NCBIfam" id="TIGR00361">
    <property type="entry name" value="ComEC_Rec2"/>
    <property type="match status" value="1"/>
</dbReference>
<dbReference type="AlphaFoldDB" id="A0A378N9H7"/>
<keyword evidence="4 6" id="KW-1133">Transmembrane helix</keyword>
<protein>
    <submittedName>
        <fullName evidence="8">ComEC family competence protein</fullName>
    </submittedName>
</protein>
<dbReference type="NCBIfam" id="TIGR00360">
    <property type="entry name" value="ComEC_N-term"/>
    <property type="match status" value="1"/>
</dbReference>
<sequence>MTLDRFCIALILFHLPILWLPKAFLFVGIVIGTLVLILSVYLRSKLTAVLGLLVCIGYIQIIQVAKNAEKTTASKTPVQFEISKILKQTDYQTAIATLNTGEKIYLNWQSEQPLLLNQFYQAELALRPISARSNIGNFDRQRWYFANHINMTATVRKVETLAKTDYSLRTNWLNKVKAETDALPTQGFLLALAFGERAWLKTEHWEQFQQTATAHLIAISGLHIGLAMLFGVYFAKGVQWLCLKSELTALQAVGFSLYFARIVSFITAFGYSYLAGFAGFAVPTARALLAIAFVLLCQVLRRHYTPWQYWGRIVALLILIDPLSLLSDSFWLSILAVASLILWYQYFPLSRFLNDEYRKKITKFNRLWLSLLHLQIGIWLIFSPVQLYFFEGISAFALLANLIIVPLYSFLLVPLILFTLLTDNLFSTWLLADYLAQFSLWLLDPFSNAWFALSHWQQWQLLSLNLLVLVLLYCKLYRLSYKKWLSAVAVSLLFNLSFYLPKLFNQTQTEWIMFDVGQGLAMAFIYQQNKAVIYDTGSSWQANDGSRNSMAKMEILPYLKRNGIEVEAIFLSHDDNDHSGGVVELLQAYPKARLISSSKVTYHNINPEPCIAGTSWQFGEWQLLAIYPSHIAERAKNQDSCVILAKNDRLKILLTGDSGVEQERQFAHQLGKIDFLQVGHHGSKSSTGETLLSITQPAFAVISAGRWNPWKLPNKQIIEKLNRRHINVLNTVETGMIRVKFYPSSIEIEQARGAFSPWHKQFY</sequence>
<evidence type="ECO:0000259" key="7">
    <source>
        <dbReference type="SMART" id="SM00849"/>
    </source>
</evidence>
<feature type="transmembrane region" description="Helical" evidence="6">
    <location>
        <begin position="395"/>
        <end position="422"/>
    </location>
</feature>
<dbReference type="InterPro" id="IPR004797">
    <property type="entry name" value="Competence_ComEC/Rec2"/>
</dbReference>
<dbReference type="InterPro" id="IPR052159">
    <property type="entry name" value="Competence_DNA_uptake"/>
</dbReference>
<feature type="transmembrane region" description="Helical" evidence="6">
    <location>
        <begin position="247"/>
        <end position="271"/>
    </location>
</feature>
<feature type="transmembrane region" description="Helical" evidence="6">
    <location>
        <begin position="23"/>
        <end position="41"/>
    </location>
</feature>
<feature type="transmembrane region" description="Helical" evidence="6">
    <location>
        <begin position="459"/>
        <end position="477"/>
    </location>
</feature>
<organism evidence="8 9">
    <name type="scientific">Mannheimia haemolytica</name>
    <name type="common">Pasteurella haemolytica</name>
    <dbReference type="NCBI Taxonomy" id="75985"/>
    <lineage>
        <taxon>Bacteria</taxon>
        <taxon>Pseudomonadati</taxon>
        <taxon>Pseudomonadota</taxon>
        <taxon>Gammaproteobacteria</taxon>
        <taxon>Pasteurellales</taxon>
        <taxon>Pasteurellaceae</taxon>
        <taxon>Mannheimia</taxon>
    </lineage>
</organism>
<evidence type="ECO:0000256" key="1">
    <source>
        <dbReference type="ARBA" id="ARBA00004651"/>
    </source>
</evidence>
<feature type="transmembrane region" description="Helical" evidence="6">
    <location>
        <begin position="48"/>
        <end position="65"/>
    </location>
</feature>
<evidence type="ECO:0000313" key="9">
    <source>
        <dbReference type="Proteomes" id="UP000254031"/>
    </source>
</evidence>
<feature type="transmembrane region" description="Helical" evidence="6">
    <location>
        <begin position="367"/>
        <end position="389"/>
    </location>
</feature>
<dbReference type="InterPro" id="IPR036866">
    <property type="entry name" value="RibonucZ/Hydroxyglut_hydro"/>
</dbReference>
<comment type="subcellular location">
    <subcellularLocation>
        <location evidence="1">Cell membrane</location>
        <topology evidence="1">Multi-pass membrane protein</topology>
    </subcellularLocation>
</comment>
<dbReference type="InterPro" id="IPR025405">
    <property type="entry name" value="DUF4131"/>
</dbReference>
<keyword evidence="3 6" id="KW-0812">Transmembrane</keyword>
<dbReference type="SUPFAM" id="SSF56281">
    <property type="entry name" value="Metallo-hydrolase/oxidoreductase"/>
    <property type="match status" value="1"/>
</dbReference>
<feature type="transmembrane region" description="Helical" evidence="6">
    <location>
        <begin position="309"/>
        <end position="325"/>
    </location>
</feature>
<dbReference type="SMART" id="SM00849">
    <property type="entry name" value="Lactamase_B"/>
    <property type="match status" value="1"/>
</dbReference>
<dbReference type="Pfam" id="PF13567">
    <property type="entry name" value="DUF4131"/>
    <property type="match status" value="1"/>
</dbReference>
<feature type="transmembrane region" description="Helical" evidence="6">
    <location>
        <begin position="484"/>
        <end position="500"/>
    </location>
</feature>
<feature type="domain" description="Metallo-beta-lactamase" evidence="7">
    <location>
        <begin position="518"/>
        <end position="706"/>
    </location>
</feature>
<feature type="transmembrane region" description="Helical" evidence="6">
    <location>
        <begin position="216"/>
        <end position="235"/>
    </location>
</feature>
<dbReference type="GO" id="GO:0030420">
    <property type="term" value="P:establishment of competence for transformation"/>
    <property type="evidence" value="ECO:0007669"/>
    <property type="project" value="InterPro"/>
</dbReference>
<accession>A0A378N9H7</accession>
<dbReference type="PANTHER" id="PTHR30619">
    <property type="entry name" value="DNA INTERNALIZATION/COMPETENCE PROTEIN COMEC/REC2"/>
    <property type="match status" value="1"/>
</dbReference>
<feature type="transmembrane region" description="Helical" evidence="6">
    <location>
        <begin position="277"/>
        <end position="297"/>
    </location>
</feature>
<keyword evidence="2" id="KW-1003">Cell membrane</keyword>
<evidence type="ECO:0000313" key="8">
    <source>
        <dbReference type="EMBL" id="STY65050.1"/>
    </source>
</evidence>
<gene>
    <name evidence="8" type="ORF">NCTC9380_00304</name>
</gene>
<dbReference type="InterPro" id="IPR001279">
    <property type="entry name" value="Metallo-B-lactamas"/>
</dbReference>